<comment type="similarity">
    <text evidence="14">Belongs to the helicase family. AddB/RexB type 1 subfamily.</text>
</comment>
<dbReference type="HAMAP" id="MF_01452">
    <property type="entry name" value="AddB_type1"/>
    <property type="match status" value="1"/>
</dbReference>
<dbReference type="GO" id="GO:0003690">
    <property type="term" value="F:double-stranded DNA binding"/>
    <property type="evidence" value="ECO:0007669"/>
    <property type="project" value="UniProtKB-UniRule"/>
</dbReference>
<sequence>MTMSKGGDTMALQFILGRSGSEFGKYIFDEITEEMKQDPTGDPIFYLVPDQMAFQQEYDLVRQEGVNGSIRAQVFSFSRLAWYIFNEVGGATKPFITSTGIQMMLRKLAEEYKDSLVAYQEAVDKQGFIDHLEKMITEMKRYRITPQTLHRVVMEMTKFQHTHPHEVALKNKLSDLALIYQELDQQLRGHYIDHEDQLELMVEKIKQTGILSSSTIYIDGFHRFTPQEYYVIEALMKHAKDVKITLVLNPGVSDGSELDLFYQTKTTYDTIVEMAENDDIEIDEPYYMSPQRRFKGNGALEHLERYFETQPVPTYDAEAPIKLVETVHPRAEVEGVAQEITRLVRDEGYRYQDMALLIRQPEVYHDLIETIFDDYEIPVFVDEKKTMLNHPFVELIRTGLEVVDSNWRYDAVFRLLKTGLVLPTDEQYPLHEEAIDTLENYVLEYGIRRRDQWLSDENWPYQRFTGLEFRRQTDEEKEMEEQINAYRDQVVNALQSFDQHVRQADTIAGKCQVVFQWLEHLDAPRTLENLRDHYDDVGRVETAREQEQVWQAVMELFDEMVEMIGDDQASNQLFLQMVEAGFDTLTFAQVPPTIDHVIIGSVERSRISDVKAGFILGAIEGVYPLKPPGEGMVTDDERLVLEGHGIKLADRADRVLLDDRFYMYLAFTLASEQLWVSYPLSDEEGRSKVPAPMIKRLQAMFPRVERKWIMDDEDEQEPMRFITNPEKSRSILTAELSKYLRGYPVANVYWDTLHWYVEHEVKGGKTQRVLQSLFYRPEPEPLQQETVGKLYDQTIRSSISRLETYHQCSYRYFAQYTLGLSERHTFQLAAPDIGQLFHESLRAITEWVYQEGKAFFELTDEEIRQYARRAIEKLAPVLNHQILFSSNRYQYILRKLEQVIIRATNVLAYQAKHSDFAPAGIEIGFGRKQKLPPLELNLPQGYQLELSGRIDRVDQAEIDDQLYLRIIDYKSSQKDLSLVDVYYGLALQMLTYLDVVLTHSSRWGGKQAEPAGVLYFHVHNPTISDPKSLDDDAIEDEMLKAFKMNGLLLEDEQVAQAMDQSLDTGTSKIAPFGVKKDGTFRSGSKTVNQDIFERMNQYVRQVMTNAGSEIVDGQVKLNPFQKKDMVACSYCPFQSVCQFDPTLDEHEYRRLKEDKDEMMLKKILEREGEL</sequence>
<comment type="function">
    <text evidence="14">The heterodimer acts as both an ATP-dependent DNA helicase and an ATP-dependent, dual-direction single-stranded exonuclease. Recognizes the chi site generating a DNA molecule suitable for the initiation of homologous recombination. The AddB subunit has 5' -&gt; 3' nuclease activity but not helicase activity.</text>
</comment>
<dbReference type="Pfam" id="PF21445">
    <property type="entry name" value="ADDB_N"/>
    <property type="match status" value="1"/>
</dbReference>
<dbReference type="GO" id="GO:0046872">
    <property type="term" value="F:metal ion binding"/>
    <property type="evidence" value="ECO:0007669"/>
    <property type="project" value="UniProtKB-KW"/>
</dbReference>
<evidence type="ECO:0000256" key="10">
    <source>
        <dbReference type="ARBA" id="ARBA00023004"/>
    </source>
</evidence>
<evidence type="ECO:0000256" key="12">
    <source>
        <dbReference type="ARBA" id="ARBA00023125"/>
    </source>
</evidence>
<evidence type="ECO:0000256" key="4">
    <source>
        <dbReference type="ARBA" id="ARBA00022741"/>
    </source>
</evidence>
<dbReference type="Gene3D" id="6.10.140.1030">
    <property type="match status" value="1"/>
</dbReference>
<dbReference type="InterPro" id="IPR049035">
    <property type="entry name" value="ADDB_N"/>
</dbReference>
<dbReference type="PANTHER" id="PTHR30591">
    <property type="entry name" value="RECBCD ENZYME SUBUNIT RECC"/>
    <property type="match status" value="1"/>
</dbReference>
<dbReference type="Proteomes" id="UP000199334">
    <property type="component" value="Unassembled WGS sequence"/>
</dbReference>
<evidence type="ECO:0000256" key="2">
    <source>
        <dbReference type="ARBA" id="ARBA00022722"/>
    </source>
</evidence>
<keyword evidence="1 14" id="KW-0004">4Fe-4S</keyword>
<proteinExistence type="inferred from homology"/>
<keyword evidence="8 14" id="KW-0269">Exonuclease</keyword>
<evidence type="ECO:0000256" key="8">
    <source>
        <dbReference type="ARBA" id="ARBA00022839"/>
    </source>
</evidence>
<evidence type="ECO:0000256" key="5">
    <source>
        <dbReference type="ARBA" id="ARBA00022763"/>
    </source>
</evidence>
<dbReference type="GO" id="GO:0051539">
    <property type="term" value="F:4 iron, 4 sulfur cluster binding"/>
    <property type="evidence" value="ECO:0007669"/>
    <property type="project" value="UniProtKB-KW"/>
</dbReference>
<keyword evidence="6 14" id="KW-0378">Hydrolase</keyword>
<dbReference type="Pfam" id="PF12705">
    <property type="entry name" value="PDDEXK_1"/>
    <property type="match status" value="1"/>
</dbReference>
<dbReference type="GO" id="GO:0005524">
    <property type="term" value="F:ATP binding"/>
    <property type="evidence" value="ECO:0007669"/>
    <property type="project" value="UniProtKB-UniRule"/>
</dbReference>
<keyword evidence="2 14" id="KW-0540">Nuclease</keyword>
<keyword evidence="5 14" id="KW-0227">DNA damage</keyword>
<evidence type="ECO:0000259" key="16">
    <source>
        <dbReference type="PROSITE" id="PS51217"/>
    </source>
</evidence>
<keyword evidence="7 14" id="KW-0347">Helicase</keyword>
<dbReference type="Gene3D" id="3.40.50.300">
    <property type="entry name" value="P-loop containing nucleotide triphosphate hydrolases"/>
    <property type="match status" value="3"/>
</dbReference>
<keyword evidence="4 14" id="KW-0547">Nucleotide-binding</keyword>
<reference evidence="17 18" key="1">
    <citation type="submission" date="2016-10" db="EMBL/GenBank/DDBJ databases">
        <authorList>
            <person name="de Groot N.N."/>
        </authorList>
    </citation>
    <scope>NUCLEOTIDE SEQUENCE [LARGE SCALE GENOMIC DNA]</scope>
    <source>
        <strain evidence="17 18">CGMCC 1.3442</strain>
    </source>
</reference>
<dbReference type="InterPro" id="IPR014017">
    <property type="entry name" value="DNA_helicase_UvrD-like_C"/>
</dbReference>
<evidence type="ECO:0000256" key="9">
    <source>
        <dbReference type="ARBA" id="ARBA00022840"/>
    </source>
</evidence>
<dbReference type="Gene3D" id="3.90.320.10">
    <property type="match status" value="1"/>
</dbReference>
<keyword evidence="15" id="KW-0175">Coiled coil</keyword>
<dbReference type="EMBL" id="FNIG01000003">
    <property type="protein sequence ID" value="SDN27496.1"/>
    <property type="molecule type" value="Genomic_DNA"/>
</dbReference>
<feature type="coiled-coil region" evidence="15">
    <location>
        <begin position="469"/>
        <end position="496"/>
    </location>
</feature>
<dbReference type="AlphaFoldDB" id="A0A1H0A464"/>
<dbReference type="InterPro" id="IPR038726">
    <property type="entry name" value="PDDEXK_AddAB-type"/>
</dbReference>
<comment type="cofactor">
    <cofactor evidence="14">
        <name>Mg(2+)</name>
        <dbReference type="ChEBI" id="CHEBI:18420"/>
    </cofactor>
</comment>
<keyword evidence="3 14" id="KW-0479">Metal-binding</keyword>
<keyword evidence="13 14" id="KW-0234">DNA repair</keyword>
<dbReference type="InterPro" id="IPR011604">
    <property type="entry name" value="PDDEXK-like_dom_sf"/>
</dbReference>
<evidence type="ECO:0000313" key="17">
    <source>
        <dbReference type="EMBL" id="SDN27496.1"/>
    </source>
</evidence>
<comment type="subunit">
    <text evidence="14">Heterodimer of AddA and AddB.</text>
</comment>
<dbReference type="EC" id="3.1.-.-" evidence="14"/>
<keyword evidence="12 14" id="KW-0238">DNA-binding</keyword>
<evidence type="ECO:0000256" key="1">
    <source>
        <dbReference type="ARBA" id="ARBA00022485"/>
    </source>
</evidence>
<accession>A0A1H0A464</accession>
<evidence type="ECO:0000256" key="14">
    <source>
        <dbReference type="HAMAP-Rule" id="MF_01452"/>
    </source>
</evidence>
<name>A0A1H0A464_9BACI</name>
<comment type="cofactor">
    <cofactor evidence="14">
        <name>[4Fe-4S] cluster</name>
        <dbReference type="ChEBI" id="CHEBI:49883"/>
    </cofactor>
    <text evidence="14">Binds 1 [4Fe-4S] cluster.</text>
</comment>
<evidence type="ECO:0000313" key="18">
    <source>
        <dbReference type="Proteomes" id="UP000199334"/>
    </source>
</evidence>
<dbReference type="NCBIfam" id="TIGR02773">
    <property type="entry name" value="addB_Gpos"/>
    <property type="match status" value="1"/>
</dbReference>
<evidence type="ECO:0000256" key="7">
    <source>
        <dbReference type="ARBA" id="ARBA00022806"/>
    </source>
</evidence>
<protein>
    <recommendedName>
        <fullName evidence="14">ATP-dependent helicase/deoxyribonuclease subunit B</fullName>
        <ecNumber evidence="14">3.1.-.-</ecNumber>
    </recommendedName>
    <alternativeName>
        <fullName evidence="14">ATP-dependent helicase/nuclease subunit AddB</fullName>
    </alternativeName>
</protein>
<evidence type="ECO:0000256" key="13">
    <source>
        <dbReference type="ARBA" id="ARBA00023204"/>
    </source>
</evidence>
<keyword evidence="9 14" id="KW-0067">ATP-binding</keyword>
<dbReference type="PANTHER" id="PTHR30591:SF1">
    <property type="entry name" value="RECBCD ENZYME SUBUNIT RECC"/>
    <property type="match status" value="1"/>
</dbReference>
<keyword evidence="11 14" id="KW-0411">Iron-sulfur</keyword>
<feature type="domain" description="UvrD-like helicase C-terminal" evidence="16">
    <location>
        <begin position="290"/>
        <end position="607"/>
    </location>
</feature>
<feature type="binding site" evidence="14">
    <location>
        <position position="1137"/>
    </location>
    <ligand>
        <name>[4Fe-4S] cluster</name>
        <dbReference type="ChEBI" id="CHEBI:49883"/>
    </ligand>
</feature>
<dbReference type="SUPFAM" id="SSF52540">
    <property type="entry name" value="P-loop containing nucleoside triphosphate hydrolases"/>
    <property type="match status" value="1"/>
</dbReference>
<keyword evidence="18" id="KW-1185">Reference proteome</keyword>
<dbReference type="GO" id="GO:0004386">
    <property type="term" value="F:helicase activity"/>
    <property type="evidence" value="ECO:0007669"/>
    <property type="project" value="UniProtKB-KW"/>
</dbReference>
<evidence type="ECO:0000256" key="6">
    <source>
        <dbReference type="ARBA" id="ARBA00022801"/>
    </source>
</evidence>
<dbReference type="InterPro" id="IPR014140">
    <property type="entry name" value="DNA_helicase_suAddB"/>
</dbReference>
<dbReference type="GO" id="GO:0008409">
    <property type="term" value="F:5'-3' exonuclease activity"/>
    <property type="evidence" value="ECO:0007669"/>
    <property type="project" value="UniProtKB-UniRule"/>
</dbReference>
<keyword evidence="10 14" id="KW-0408">Iron</keyword>
<evidence type="ECO:0000256" key="3">
    <source>
        <dbReference type="ARBA" id="ARBA00022723"/>
    </source>
</evidence>
<feature type="binding site" evidence="14">
    <location>
        <position position="1131"/>
    </location>
    <ligand>
        <name>[4Fe-4S] cluster</name>
        <dbReference type="ChEBI" id="CHEBI:49883"/>
    </ligand>
</feature>
<gene>
    <name evidence="14" type="primary">addB</name>
    <name evidence="17" type="ORF">SAMN05216498_1926</name>
</gene>
<dbReference type="PROSITE" id="PS51217">
    <property type="entry name" value="UVRD_HELICASE_CTER"/>
    <property type="match status" value="1"/>
</dbReference>
<feature type="binding site" evidence="14">
    <location>
        <position position="1128"/>
    </location>
    <ligand>
        <name>[4Fe-4S] cluster</name>
        <dbReference type="ChEBI" id="CHEBI:49883"/>
    </ligand>
</feature>
<dbReference type="GO" id="GO:0000724">
    <property type="term" value="P:double-strand break repair via homologous recombination"/>
    <property type="evidence" value="ECO:0007669"/>
    <property type="project" value="UniProtKB-UniRule"/>
</dbReference>
<evidence type="ECO:0000256" key="11">
    <source>
        <dbReference type="ARBA" id="ARBA00023014"/>
    </source>
</evidence>
<evidence type="ECO:0000256" key="15">
    <source>
        <dbReference type="SAM" id="Coils"/>
    </source>
</evidence>
<feature type="binding site" evidence="14">
    <location>
        <position position="808"/>
    </location>
    <ligand>
        <name>[4Fe-4S] cluster</name>
        <dbReference type="ChEBI" id="CHEBI:49883"/>
    </ligand>
</feature>
<comment type="miscellaneous">
    <text evidence="14">Despite having conserved helicase domains, this subunit does not have helicase activity.</text>
</comment>
<organism evidence="17 18">
    <name type="scientific">Tenuibacillus multivorans</name>
    <dbReference type="NCBI Taxonomy" id="237069"/>
    <lineage>
        <taxon>Bacteria</taxon>
        <taxon>Bacillati</taxon>
        <taxon>Bacillota</taxon>
        <taxon>Bacilli</taxon>
        <taxon>Bacillales</taxon>
        <taxon>Bacillaceae</taxon>
        <taxon>Tenuibacillus</taxon>
    </lineage>
</organism>
<dbReference type="STRING" id="237069.SAMN05216498_1926"/>
<dbReference type="InterPro" id="IPR027417">
    <property type="entry name" value="P-loop_NTPase"/>
</dbReference>